<evidence type="ECO:0000256" key="1">
    <source>
        <dbReference type="SAM" id="MobiDB-lite"/>
    </source>
</evidence>
<sequence>MTHAHERLSPLKRVHIGEHQAHTIGLLMAQVIEHPLCVTLIGAQDDQRRVKRLLSDDEPRILEPRCMRHTPRWARAREVVTASAGQLCALVDDKQADTHKTPEARDETPRGGHQTRLLSS</sequence>
<dbReference type="AlphaFoldDB" id="C7FPI6"/>
<dbReference type="EMBL" id="GQ412709">
    <property type="protein sequence ID" value="ACU26489.1"/>
    <property type="molecule type" value="Genomic_DNA"/>
</dbReference>
<reference evidence="2" key="1">
    <citation type="journal article" date="2009" name="Environ. Microbiol. Rep.">
        <title>Characterization of canthaxanthin biosynthesis genes from an uncultured marine bacterium.</title>
        <authorList>
            <person name="Maresca J.A."/>
            <person name="Braff J.C."/>
            <person name="Delong E.F."/>
        </authorList>
    </citation>
    <scope>NUCLEOTIDE SEQUENCE</scope>
</reference>
<organism evidence="2">
    <name type="scientific">uncultured bacterium HF186_25m_13D19</name>
    <dbReference type="NCBI Taxonomy" id="662888"/>
    <lineage>
        <taxon>Bacteria</taxon>
        <taxon>environmental samples</taxon>
    </lineage>
</organism>
<accession>C7FPI6</accession>
<name>C7FPI6_9BACT</name>
<proteinExistence type="predicted"/>
<evidence type="ECO:0000313" key="2">
    <source>
        <dbReference type="EMBL" id="ACU26489.1"/>
    </source>
</evidence>
<feature type="compositionally biased region" description="Basic and acidic residues" evidence="1">
    <location>
        <begin position="93"/>
        <end position="110"/>
    </location>
</feature>
<feature type="region of interest" description="Disordered" evidence="1">
    <location>
        <begin position="93"/>
        <end position="120"/>
    </location>
</feature>
<protein>
    <submittedName>
        <fullName evidence="2">Uncharacterized protein</fullName>
    </submittedName>
</protein>